<evidence type="ECO:0000259" key="2">
    <source>
        <dbReference type="Pfam" id="PF06742"/>
    </source>
</evidence>
<dbReference type="InterPro" id="IPR037049">
    <property type="entry name" value="DUF1214_C_sf"/>
</dbReference>
<dbReference type="Pfam" id="PF06742">
    <property type="entry name" value="DUF1214"/>
    <property type="match status" value="1"/>
</dbReference>
<keyword evidence="5" id="KW-1185">Reference proteome</keyword>
<feature type="chain" id="PRO_5023935811" description="DUF1254 domain-containing protein" evidence="1">
    <location>
        <begin position="26"/>
        <end position="454"/>
    </location>
</feature>
<dbReference type="InterPro" id="IPR010679">
    <property type="entry name" value="DUF1254"/>
</dbReference>
<dbReference type="PANTHER" id="PTHR36509:SF2">
    <property type="entry name" value="BLL3101 PROTEIN"/>
    <property type="match status" value="1"/>
</dbReference>
<gene>
    <name evidence="4" type="ORF">FRZ61_01530</name>
</gene>
<evidence type="ECO:0008006" key="6">
    <source>
        <dbReference type="Google" id="ProtNLM"/>
    </source>
</evidence>
<evidence type="ECO:0000313" key="5">
    <source>
        <dbReference type="Proteomes" id="UP000325797"/>
    </source>
</evidence>
<evidence type="ECO:0000313" key="4">
    <source>
        <dbReference type="EMBL" id="QEX20236.1"/>
    </source>
</evidence>
<evidence type="ECO:0000259" key="3">
    <source>
        <dbReference type="Pfam" id="PF06863"/>
    </source>
</evidence>
<dbReference type="SUPFAM" id="SSF160935">
    <property type="entry name" value="VPA0735-like"/>
    <property type="match status" value="1"/>
</dbReference>
<dbReference type="Proteomes" id="UP000325797">
    <property type="component" value="Chromosome"/>
</dbReference>
<dbReference type="PROSITE" id="PS51257">
    <property type="entry name" value="PROKAR_LIPOPROTEIN"/>
    <property type="match status" value="1"/>
</dbReference>
<protein>
    <recommendedName>
        <fullName evidence="6">DUF1254 domain-containing protein</fullName>
    </recommendedName>
</protein>
<feature type="domain" description="DUF1214" evidence="2">
    <location>
        <begin position="326"/>
        <end position="438"/>
    </location>
</feature>
<dbReference type="EMBL" id="CP042582">
    <property type="protein sequence ID" value="QEX20236.1"/>
    <property type="molecule type" value="Genomic_DNA"/>
</dbReference>
<reference evidence="4 5" key="1">
    <citation type="submission" date="2019-08" db="EMBL/GenBank/DDBJ databases">
        <title>Hyperibacter terrae gen. nov., sp. nov. and Hyperibacter viscosus sp. nov., two new members in the family Rhodospirillaceae isolated from the rhizosphere of Hypericum perforatum.</title>
        <authorList>
            <person name="Noviana Z."/>
        </authorList>
    </citation>
    <scope>NUCLEOTIDE SEQUENCE [LARGE SCALE GENOMIC DNA]</scope>
    <source>
        <strain evidence="4 5">R5959</strain>
    </source>
</reference>
<dbReference type="Pfam" id="PF06863">
    <property type="entry name" value="DUF1254"/>
    <property type="match status" value="1"/>
</dbReference>
<dbReference type="InterPro" id="IPR010621">
    <property type="entry name" value="DUF1214"/>
</dbReference>
<evidence type="ECO:0000256" key="1">
    <source>
        <dbReference type="SAM" id="SignalP"/>
    </source>
</evidence>
<organism evidence="4 5">
    <name type="scientific">Hypericibacter adhaerens</name>
    <dbReference type="NCBI Taxonomy" id="2602016"/>
    <lineage>
        <taxon>Bacteria</taxon>
        <taxon>Pseudomonadati</taxon>
        <taxon>Pseudomonadota</taxon>
        <taxon>Alphaproteobacteria</taxon>
        <taxon>Rhodospirillales</taxon>
        <taxon>Dongiaceae</taxon>
        <taxon>Hypericibacter</taxon>
    </lineage>
</organism>
<dbReference type="AlphaFoldDB" id="A0A5J6N022"/>
<feature type="domain" description="DUF1254" evidence="3">
    <location>
        <begin position="78"/>
        <end position="201"/>
    </location>
</feature>
<dbReference type="InterPro" id="IPR037050">
    <property type="entry name" value="DUF1254_sf"/>
</dbReference>
<dbReference type="Gene3D" id="2.60.40.1610">
    <property type="entry name" value="Domain of unknown function DUF1254"/>
    <property type="match status" value="1"/>
</dbReference>
<dbReference type="OrthoDB" id="9777345at2"/>
<dbReference type="Gene3D" id="2.60.120.600">
    <property type="entry name" value="Domain of unknown function DUF1214, C-terminal domain"/>
    <property type="match status" value="1"/>
</dbReference>
<dbReference type="KEGG" id="hadh:FRZ61_01530"/>
<dbReference type="PANTHER" id="PTHR36509">
    <property type="entry name" value="BLL3101 PROTEIN"/>
    <property type="match status" value="1"/>
</dbReference>
<feature type="signal peptide" evidence="1">
    <location>
        <begin position="1"/>
        <end position="25"/>
    </location>
</feature>
<name>A0A5J6N022_9PROT</name>
<keyword evidence="1" id="KW-0732">Signal</keyword>
<dbReference type="RefSeq" id="WP_151114489.1">
    <property type="nucleotide sequence ID" value="NZ_CP042582.1"/>
</dbReference>
<accession>A0A5J6N022</accession>
<sequence>MKCVWNRRVSRRAAGRLAVLGLALAGSLSLVGCEALNQTLNPPKLADQDVTDAYIYLLGRMLVVRQEQQDLGADFKWNQILHREPGGVNWVSPNLNVAYSEAWVAIDESSCTLVTLPSIKDRYYTVQIVNGWGETVANINERTYPEHPAGQFALCLKGTNMLLESSVQRVDLPSRKSRVLIRVELGSDEAQAVRLQRKITMIATGTPSVEPTFDQPAFDNDNLPGVEAFDRAEALLASEPDINPGMEAVQAKLHAVVKAAADPKQRAHIDQVVHEQSIPQFRADVEKMGATGNGWTRPIVVGNYGSDYVSRSVADYAFLWANNAGEAVYFNTSTDGEGAALDGGTVYTMTFPKDQLPESLVRYFWSVVAVDSAEYRVIDNPIKRYLLSSQSNLKANKDGSLTLVFAPKRPSGVPKGNWLPTPAGKGYNLTFRFFGPAQAITSGEYFPPPLLKKE</sequence>
<proteinExistence type="predicted"/>